<sequence>MFKWNTNNIIDATGGRDVNGCNWIHSSNISTDTRSIKKGDLFIALKGKNFDGHNFLHEAFLKGAVAAIVSEGKYKSFPLMIVQDTLKALHDMASYYIRNVLVDAKVIAITGSVGKTTTKDMLHTVLSQYGVSHANEGNLNNNIGLPLTILKAPKNCQYLILEMGMNKAGEIKELSKISNPNIAVITNIEPAHTENFSSLFDVAQAKLEILYGMKNNGTLVLSRDNKYYDYLSSHANRNVISFGKDKNAEVCLLNLIRNDESSVISALSSVIPVLDYLDPGSSIANEHIRRLYNKDWIPASRAGMTSNRVANRLSLKIRLSDNQIINCNLRVQGEHFAYSLLAVAAVVQSLGLDLSKLPLALKNFSVAKGRGNIHKVKCNKKYIHLIDDSYNASPASMKTAIKTLSTYSNQRKVALLGDMLELGDESIEFHTDLVKIITENNIDKVYTVGKFMLELHELLPDNIRGTHFNDSNQLKSDLANIIQNNDAILVKGSRGMKMDLIVREFVIKY</sequence>
<dbReference type="InterPro" id="IPR013221">
    <property type="entry name" value="Mur_ligase_cen"/>
</dbReference>
<dbReference type="InterPro" id="IPR036565">
    <property type="entry name" value="Mur-like_cat_sf"/>
</dbReference>
<evidence type="ECO:0000256" key="8">
    <source>
        <dbReference type="ARBA" id="ARBA00023306"/>
    </source>
</evidence>
<gene>
    <name evidence="10" type="primary">murF</name>
    <name evidence="14" type="ORF">E0495_05535</name>
</gene>
<evidence type="ECO:0000256" key="10">
    <source>
        <dbReference type="HAMAP-Rule" id="MF_02019"/>
    </source>
</evidence>
<dbReference type="GO" id="GO:0008360">
    <property type="term" value="P:regulation of cell shape"/>
    <property type="evidence" value="ECO:0007669"/>
    <property type="project" value="UniProtKB-KW"/>
</dbReference>
<evidence type="ECO:0000256" key="7">
    <source>
        <dbReference type="ARBA" id="ARBA00022984"/>
    </source>
</evidence>
<dbReference type="PANTHER" id="PTHR43024">
    <property type="entry name" value="UDP-N-ACETYLMURAMOYL-TRIPEPTIDE--D-ALANYL-D-ALANINE LIGASE"/>
    <property type="match status" value="1"/>
</dbReference>
<evidence type="ECO:0000256" key="2">
    <source>
        <dbReference type="ARBA" id="ARBA00022598"/>
    </source>
</evidence>
<comment type="catalytic activity">
    <reaction evidence="10">
        <text>D-alanyl-D-alanine + UDP-N-acetyl-alpha-D-muramoyl-L-alanyl-gamma-D-glutamyl-meso-2,6-diaminopimelate + ATP = UDP-N-acetyl-alpha-D-muramoyl-L-alanyl-gamma-D-glutamyl-meso-2,6-diaminopimeloyl-D-alanyl-D-alanine + ADP + phosphate + H(+)</text>
        <dbReference type="Rhea" id="RHEA:28374"/>
        <dbReference type="ChEBI" id="CHEBI:15378"/>
        <dbReference type="ChEBI" id="CHEBI:30616"/>
        <dbReference type="ChEBI" id="CHEBI:43474"/>
        <dbReference type="ChEBI" id="CHEBI:57822"/>
        <dbReference type="ChEBI" id="CHEBI:61386"/>
        <dbReference type="ChEBI" id="CHEBI:83905"/>
        <dbReference type="ChEBI" id="CHEBI:456216"/>
        <dbReference type="EC" id="6.3.2.10"/>
    </reaction>
</comment>
<dbReference type="InterPro" id="IPR051046">
    <property type="entry name" value="MurCDEF_CellWall_CoF430Synth"/>
</dbReference>
<dbReference type="Pfam" id="PF01225">
    <property type="entry name" value="Mur_ligase"/>
    <property type="match status" value="1"/>
</dbReference>
<dbReference type="Gene3D" id="3.40.1390.10">
    <property type="entry name" value="MurE/MurF, N-terminal domain"/>
    <property type="match status" value="1"/>
</dbReference>
<dbReference type="GO" id="GO:0005737">
    <property type="term" value="C:cytoplasm"/>
    <property type="evidence" value="ECO:0007669"/>
    <property type="project" value="UniProtKB-SubCell"/>
</dbReference>
<dbReference type="EC" id="6.3.2.10" evidence="10"/>
<dbReference type="RefSeq" id="WP_155969272.1">
    <property type="nucleotide sequence ID" value="NZ_CP037426.1"/>
</dbReference>
<evidence type="ECO:0000313" key="14">
    <source>
        <dbReference type="EMBL" id="QGT16634.1"/>
    </source>
</evidence>
<proteinExistence type="inferred from homology"/>
<keyword evidence="1 10" id="KW-0963">Cytoplasm</keyword>
<dbReference type="GO" id="GO:0047480">
    <property type="term" value="F:UDP-N-acetylmuramoyl-tripeptide-D-alanyl-D-alanine ligase activity"/>
    <property type="evidence" value="ECO:0007669"/>
    <property type="project" value="UniProtKB-UniRule"/>
</dbReference>
<name>A0A6I6CPW7_WOLPI</name>
<dbReference type="AlphaFoldDB" id="A0A6I6CPW7"/>
<evidence type="ECO:0000259" key="11">
    <source>
        <dbReference type="Pfam" id="PF01225"/>
    </source>
</evidence>
<evidence type="ECO:0000259" key="12">
    <source>
        <dbReference type="Pfam" id="PF02875"/>
    </source>
</evidence>
<organism evidence="14 15">
    <name type="scientific">Wolbachia pipientis</name>
    <dbReference type="NCBI Taxonomy" id="955"/>
    <lineage>
        <taxon>Bacteria</taxon>
        <taxon>Pseudomonadati</taxon>
        <taxon>Pseudomonadota</taxon>
        <taxon>Alphaproteobacteria</taxon>
        <taxon>Rickettsiales</taxon>
        <taxon>Anaplasmataceae</taxon>
        <taxon>Wolbachieae</taxon>
        <taxon>Wolbachia</taxon>
    </lineage>
</organism>
<accession>A0A6I6CPW7</accession>
<dbReference type="SUPFAM" id="SSF63418">
    <property type="entry name" value="MurE/MurF N-terminal domain"/>
    <property type="match status" value="1"/>
</dbReference>
<keyword evidence="7 10" id="KW-0573">Peptidoglycan synthesis</keyword>
<feature type="domain" description="Mur ligase central" evidence="13">
    <location>
        <begin position="109"/>
        <end position="262"/>
    </location>
</feature>
<dbReference type="Gene3D" id="3.90.190.20">
    <property type="entry name" value="Mur ligase, C-terminal domain"/>
    <property type="match status" value="1"/>
</dbReference>
<dbReference type="SUPFAM" id="SSF53623">
    <property type="entry name" value="MurD-like peptide ligases, catalytic domain"/>
    <property type="match status" value="1"/>
</dbReference>
<evidence type="ECO:0000256" key="6">
    <source>
        <dbReference type="ARBA" id="ARBA00022960"/>
    </source>
</evidence>
<protein>
    <recommendedName>
        <fullName evidence="10">UDP-N-acetylmuramoyl-tripeptide--D-alanyl-D-alanine ligase</fullName>
        <ecNumber evidence="10">6.3.2.10</ecNumber>
    </recommendedName>
    <alternativeName>
        <fullName evidence="10">D-alanyl-D-alanine-adding enzyme</fullName>
    </alternativeName>
</protein>
<comment type="function">
    <text evidence="10">Involved in cell wall formation. Catalyzes the final step in the synthesis of UDP-N-acetylmuramoyl-pentapeptide, the precursor of murein.</text>
</comment>
<comment type="pathway">
    <text evidence="10">Cell wall biogenesis; peptidoglycan biosynthesis.</text>
</comment>
<evidence type="ECO:0000256" key="9">
    <source>
        <dbReference type="ARBA" id="ARBA00023316"/>
    </source>
</evidence>
<evidence type="ECO:0000256" key="5">
    <source>
        <dbReference type="ARBA" id="ARBA00022840"/>
    </source>
</evidence>
<keyword evidence="6 10" id="KW-0133">Cell shape</keyword>
<dbReference type="InterPro" id="IPR036615">
    <property type="entry name" value="Mur_ligase_C_dom_sf"/>
</dbReference>
<evidence type="ECO:0000259" key="13">
    <source>
        <dbReference type="Pfam" id="PF08245"/>
    </source>
</evidence>
<dbReference type="Proteomes" id="UP000422744">
    <property type="component" value="Chromosome"/>
</dbReference>
<dbReference type="InterPro" id="IPR005863">
    <property type="entry name" value="UDP-N-AcMur_synth"/>
</dbReference>
<keyword evidence="5 10" id="KW-0067">ATP-binding</keyword>
<dbReference type="UniPathway" id="UPA00219"/>
<keyword evidence="8 10" id="KW-0131">Cell cycle</keyword>
<evidence type="ECO:0000256" key="4">
    <source>
        <dbReference type="ARBA" id="ARBA00022741"/>
    </source>
</evidence>
<dbReference type="Gene3D" id="3.40.1190.10">
    <property type="entry name" value="Mur-like, catalytic domain"/>
    <property type="match status" value="1"/>
</dbReference>
<dbReference type="PANTHER" id="PTHR43024:SF1">
    <property type="entry name" value="UDP-N-ACETYLMURAMOYL-TRIPEPTIDE--D-ALANYL-D-ALANINE LIGASE"/>
    <property type="match status" value="1"/>
</dbReference>
<dbReference type="GO" id="GO:0071555">
    <property type="term" value="P:cell wall organization"/>
    <property type="evidence" value="ECO:0007669"/>
    <property type="project" value="UniProtKB-KW"/>
</dbReference>
<reference evidence="14 15" key="1">
    <citation type="submission" date="2019-03" db="EMBL/GenBank/DDBJ databases">
        <title>Wolbachia endosymbiont of Haematobia irritans wIrr.</title>
        <authorList>
            <person name="Parry R.H."/>
            <person name="Asgari S."/>
        </authorList>
    </citation>
    <scope>NUCLEOTIDE SEQUENCE [LARGE SCALE GENOMIC DNA]</scope>
    <source>
        <strain evidence="15">wIrr</strain>
    </source>
</reference>
<comment type="subcellular location">
    <subcellularLocation>
        <location evidence="10">Cytoplasm</location>
    </subcellularLocation>
</comment>
<dbReference type="GO" id="GO:0005524">
    <property type="term" value="F:ATP binding"/>
    <property type="evidence" value="ECO:0007669"/>
    <property type="project" value="UniProtKB-UniRule"/>
</dbReference>
<dbReference type="Pfam" id="PF08245">
    <property type="entry name" value="Mur_ligase_M"/>
    <property type="match status" value="1"/>
</dbReference>
<comment type="similarity">
    <text evidence="10">Belongs to the MurCDEF family. MurF subfamily.</text>
</comment>
<dbReference type="EMBL" id="CP037426">
    <property type="protein sequence ID" value="QGT16634.1"/>
    <property type="molecule type" value="Genomic_DNA"/>
</dbReference>
<dbReference type="InterPro" id="IPR004101">
    <property type="entry name" value="Mur_ligase_C"/>
</dbReference>
<dbReference type="HAMAP" id="MF_02019">
    <property type="entry name" value="MurF"/>
    <property type="match status" value="1"/>
</dbReference>
<evidence type="ECO:0000313" key="15">
    <source>
        <dbReference type="Proteomes" id="UP000422744"/>
    </source>
</evidence>
<evidence type="ECO:0000256" key="1">
    <source>
        <dbReference type="ARBA" id="ARBA00022490"/>
    </source>
</evidence>
<dbReference type="InterPro" id="IPR035911">
    <property type="entry name" value="MurE/MurF_N"/>
</dbReference>
<keyword evidence="9 10" id="KW-0961">Cell wall biogenesis/degradation</keyword>
<dbReference type="NCBIfam" id="TIGR02697">
    <property type="entry name" value="WPE_wolbac"/>
    <property type="match status" value="1"/>
</dbReference>
<dbReference type="Pfam" id="PF02875">
    <property type="entry name" value="Mur_ligase_C"/>
    <property type="match status" value="1"/>
</dbReference>
<feature type="domain" description="Mur ligase C-terminal" evidence="12">
    <location>
        <begin position="380"/>
        <end position="494"/>
    </location>
</feature>
<feature type="domain" description="Mur ligase N-terminal catalytic" evidence="11">
    <location>
        <begin position="27"/>
        <end position="74"/>
    </location>
</feature>
<dbReference type="SUPFAM" id="SSF53244">
    <property type="entry name" value="MurD-like peptide ligases, peptide-binding domain"/>
    <property type="match status" value="1"/>
</dbReference>
<feature type="binding site" evidence="10">
    <location>
        <begin position="111"/>
        <end position="117"/>
    </location>
    <ligand>
        <name>ATP</name>
        <dbReference type="ChEBI" id="CHEBI:30616"/>
    </ligand>
</feature>
<evidence type="ECO:0000256" key="3">
    <source>
        <dbReference type="ARBA" id="ARBA00022618"/>
    </source>
</evidence>
<keyword evidence="2 10" id="KW-0436">Ligase</keyword>
<keyword evidence="3 10" id="KW-0132">Cell division</keyword>
<dbReference type="InterPro" id="IPR000713">
    <property type="entry name" value="Mur_ligase_N"/>
</dbReference>
<dbReference type="GO" id="GO:0051301">
    <property type="term" value="P:cell division"/>
    <property type="evidence" value="ECO:0007669"/>
    <property type="project" value="UniProtKB-KW"/>
</dbReference>
<dbReference type="InterPro" id="IPR014070">
    <property type="entry name" value="WPE_wolbac"/>
</dbReference>
<keyword evidence="4 10" id="KW-0547">Nucleotide-binding</keyword>
<dbReference type="GO" id="GO:0009252">
    <property type="term" value="P:peptidoglycan biosynthetic process"/>
    <property type="evidence" value="ECO:0007669"/>
    <property type="project" value="UniProtKB-UniRule"/>
</dbReference>